<keyword evidence="6 7" id="KW-0998">Cell outer membrane</keyword>
<feature type="domain" description="Secretin/TonB short N-terminal" evidence="8">
    <location>
        <begin position="63"/>
        <end position="114"/>
    </location>
</feature>
<dbReference type="Proteomes" id="UP000266183">
    <property type="component" value="Chromosome"/>
</dbReference>
<dbReference type="SUPFAM" id="SSF49464">
    <property type="entry name" value="Carboxypeptidase regulatory domain-like"/>
    <property type="match status" value="1"/>
</dbReference>
<sequence length="1127" mass="125201">MYKKAKENFANPKIFRVAKLTVFISLVFLMKISAHSNAQTVTLKLKNATVQEVLKQLSRKTGISIVYDEAYFEKASRIDIDVKDVPLENVLDICLKQSGYSYSVQGSTVVIEKGKSFPKGHFTNNVITVSGVVSEPTGPVLPGVSVIIKGTKSGTVTDSNGAYTIQAQETDILVFSFIGFAKYEVAIEGQSYIDVVLTENSTELGEIIVTGLVNRNAESFTGSVKTVTKQQLLAAGNQNLFLSLKNLDPSFQIQENLAMGSNPNNLPVVNLRGKSSMPDLTGSFSGNPNQPLFILDGFETTLQRVYDLDINRIKSVTILKDASAKAIYGAKAGNGVVVIETVEPESGQMRVNYTGSLNLEAPDLSGYNLMNAKEKLQWERDHDMWTSPLPEINSFREDAYNKLYQDVYTKGVDTYWLAKPVQTGVDQKHSVLFDGGDEAFRYGASFSYNGITGAMKGSDRKTYTGSTTLSYRLKKLRFRNMLEFSQNNAHNSPYGSFANYVGLNPYWTPYDENGKLKPIAGFYPNGATSDGWAITYNPLYNASLNIIDESRYTQVINNLYTEWDIVDHLRFTGSLGYTSQRNGSDKFLPPSHTDFIGYTEANGLLDYKGLWAKTDGTMRMVQSNLGLSYNAVFGKHFLFANATLNIADQLTKVNTYVAEGFGSDNANDISMGTHYQRASSPTGTDDHARTLGVVGIGNYMYDNRFMVDVSYRTSASSIYGANSRWGSFWSVGAGWNLHNERIVQNLGIFSNFRIRGSFGYTGSQNANSYMTLATYRYGTVVYDGTKGATLIALPNPDLRWQKNMDYNAGVDLTMFGDKLAITADIYRKITTNLLVDLSAPPSFGFETYKTNLGKTQNAGYEVSLRYQVFHNSARRAYVNISGTATHIKNTLKEISNAFGSYNKKQNENVTGENKLYTGPVARYIEGQSLSALWAVRSLGIDPASGNEVFVDRNGNLTDQWSAQDLVIAGNADPTLRGTIGFDVGYKGFSISLICLYNVGGKIYNATLVERVENIDGRSNLDRRIYDAWSEPGDISRYKRPEVSSSIQVINFTKPTTRFIQDNNELFFSTINVGYEVQSRKFLETFRMERLKIAFYTNELGRISSVKTERGAQYPFARNFSFSVQATF</sequence>
<dbReference type="InterPro" id="IPR012910">
    <property type="entry name" value="Plug_dom"/>
</dbReference>
<dbReference type="EMBL" id="CP032382">
    <property type="protein sequence ID" value="AYB31963.1"/>
    <property type="molecule type" value="Genomic_DNA"/>
</dbReference>
<evidence type="ECO:0000256" key="4">
    <source>
        <dbReference type="ARBA" id="ARBA00022692"/>
    </source>
</evidence>
<dbReference type="Pfam" id="PF13715">
    <property type="entry name" value="CarbopepD_reg_2"/>
    <property type="match status" value="1"/>
</dbReference>
<dbReference type="InterPro" id="IPR023996">
    <property type="entry name" value="TonB-dep_OMP_SusC/RagA"/>
</dbReference>
<dbReference type="SMART" id="SM00965">
    <property type="entry name" value="STN"/>
    <property type="match status" value="1"/>
</dbReference>
<evidence type="ECO:0000256" key="1">
    <source>
        <dbReference type="ARBA" id="ARBA00004571"/>
    </source>
</evidence>
<keyword evidence="2 7" id="KW-0813">Transport</keyword>
<dbReference type="KEGG" id="chk:D4L85_15940"/>
<dbReference type="InterPro" id="IPR008969">
    <property type="entry name" value="CarboxyPept-like_regulatory"/>
</dbReference>
<dbReference type="NCBIfam" id="TIGR04056">
    <property type="entry name" value="OMP_RagA_SusC"/>
    <property type="match status" value="1"/>
</dbReference>
<comment type="similarity">
    <text evidence="7">Belongs to the TonB-dependent receptor family.</text>
</comment>
<accession>A0A385SJN5</accession>
<dbReference type="Pfam" id="PF07660">
    <property type="entry name" value="STN"/>
    <property type="match status" value="1"/>
</dbReference>
<keyword evidence="10" id="KW-1185">Reference proteome</keyword>
<dbReference type="GO" id="GO:0009279">
    <property type="term" value="C:cell outer membrane"/>
    <property type="evidence" value="ECO:0007669"/>
    <property type="project" value="UniProtKB-SubCell"/>
</dbReference>
<evidence type="ECO:0000256" key="5">
    <source>
        <dbReference type="ARBA" id="ARBA00023136"/>
    </source>
</evidence>
<organism evidence="9 10">
    <name type="scientific">Chryseolinea soli</name>
    <dbReference type="NCBI Taxonomy" id="2321403"/>
    <lineage>
        <taxon>Bacteria</taxon>
        <taxon>Pseudomonadati</taxon>
        <taxon>Bacteroidota</taxon>
        <taxon>Cytophagia</taxon>
        <taxon>Cytophagales</taxon>
        <taxon>Fulvivirgaceae</taxon>
        <taxon>Chryseolinea</taxon>
    </lineage>
</organism>
<evidence type="ECO:0000256" key="2">
    <source>
        <dbReference type="ARBA" id="ARBA00022448"/>
    </source>
</evidence>
<dbReference type="Gene3D" id="3.55.50.30">
    <property type="match status" value="1"/>
</dbReference>
<keyword evidence="5 7" id="KW-0472">Membrane</keyword>
<proteinExistence type="inferred from homology"/>
<evidence type="ECO:0000256" key="6">
    <source>
        <dbReference type="ARBA" id="ARBA00023237"/>
    </source>
</evidence>
<dbReference type="PROSITE" id="PS52016">
    <property type="entry name" value="TONB_DEPENDENT_REC_3"/>
    <property type="match status" value="1"/>
</dbReference>
<dbReference type="Gene3D" id="2.170.130.10">
    <property type="entry name" value="TonB-dependent receptor, plug domain"/>
    <property type="match status" value="1"/>
</dbReference>
<dbReference type="InterPro" id="IPR023997">
    <property type="entry name" value="TonB-dep_OMP_SusC/RagA_CS"/>
</dbReference>
<dbReference type="InterPro" id="IPR039426">
    <property type="entry name" value="TonB-dep_rcpt-like"/>
</dbReference>
<dbReference type="InterPro" id="IPR011662">
    <property type="entry name" value="Secretin/TonB_short_N"/>
</dbReference>
<name>A0A385SJN5_9BACT</name>
<dbReference type="InterPro" id="IPR037066">
    <property type="entry name" value="Plug_dom_sf"/>
</dbReference>
<reference evidence="10" key="1">
    <citation type="submission" date="2018-09" db="EMBL/GenBank/DDBJ databases">
        <title>Chryseolinea sp. KIS68-18 isolated from soil.</title>
        <authorList>
            <person name="Weon H.-Y."/>
            <person name="Kwon S.-W."/>
            <person name="Lee S.A."/>
        </authorList>
    </citation>
    <scope>NUCLEOTIDE SEQUENCE [LARGE SCALE GENOMIC DNA]</scope>
    <source>
        <strain evidence="10">KIS68-18</strain>
    </source>
</reference>
<evidence type="ECO:0000256" key="7">
    <source>
        <dbReference type="PROSITE-ProRule" id="PRU01360"/>
    </source>
</evidence>
<gene>
    <name evidence="9" type="ORF">D4L85_15940</name>
</gene>
<dbReference type="AlphaFoldDB" id="A0A385SJN5"/>
<keyword evidence="4 7" id="KW-0812">Transmembrane</keyword>
<dbReference type="Pfam" id="PF07715">
    <property type="entry name" value="Plug"/>
    <property type="match status" value="1"/>
</dbReference>
<comment type="subcellular location">
    <subcellularLocation>
        <location evidence="1 7">Cell outer membrane</location>
        <topology evidence="1 7">Multi-pass membrane protein</topology>
    </subcellularLocation>
</comment>
<keyword evidence="3 7" id="KW-1134">Transmembrane beta strand</keyword>
<dbReference type="Gene3D" id="2.40.170.20">
    <property type="entry name" value="TonB-dependent receptor, beta-barrel domain"/>
    <property type="match status" value="1"/>
</dbReference>
<evidence type="ECO:0000259" key="8">
    <source>
        <dbReference type="SMART" id="SM00965"/>
    </source>
</evidence>
<dbReference type="OrthoDB" id="1094723at2"/>
<evidence type="ECO:0000313" key="9">
    <source>
        <dbReference type="EMBL" id="AYB31963.1"/>
    </source>
</evidence>
<dbReference type="NCBIfam" id="TIGR04057">
    <property type="entry name" value="SusC_RagA_signa"/>
    <property type="match status" value="1"/>
</dbReference>
<dbReference type="RefSeq" id="WP_119755224.1">
    <property type="nucleotide sequence ID" value="NZ_CP032382.1"/>
</dbReference>
<evidence type="ECO:0000313" key="10">
    <source>
        <dbReference type="Proteomes" id="UP000266183"/>
    </source>
</evidence>
<evidence type="ECO:0000256" key="3">
    <source>
        <dbReference type="ARBA" id="ARBA00022452"/>
    </source>
</evidence>
<dbReference type="InterPro" id="IPR036942">
    <property type="entry name" value="Beta-barrel_TonB_sf"/>
</dbReference>
<protein>
    <submittedName>
        <fullName evidence="9">SusC/RagA family TonB-linked outer membrane protein</fullName>
    </submittedName>
</protein>
<dbReference type="SUPFAM" id="SSF56935">
    <property type="entry name" value="Porins"/>
    <property type="match status" value="1"/>
</dbReference>